<evidence type="ECO:0000313" key="17">
    <source>
        <dbReference type="Proteomes" id="UP000708208"/>
    </source>
</evidence>
<name>A0A8J2K9J2_9HEXA</name>
<dbReference type="OrthoDB" id="5841594at2759"/>
<dbReference type="PROSITE" id="PS00505">
    <property type="entry name" value="PEPCK_GTP"/>
    <property type="match status" value="1"/>
</dbReference>
<dbReference type="EC" id="4.1.1.32" evidence="4"/>
<evidence type="ECO:0000256" key="6">
    <source>
        <dbReference type="ARBA" id="ARBA00022741"/>
    </source>
</evidence>
<evidence type="ECO:0000256" key="8">
    <source>
        <dbReference type="ARBA" id="ARBA00023134"/>
    </source>
</evidence>
<evidence type="ECO:0000256" key="4">
    <source>
        <dbReference type="ARBA" id="ARBA00012306"/>
    </source>
</evidence>
<gene>
    <name evidence="16" type="ORF">AFUS01_LOCUS20667</name>
</gene>
<dbReference type="PANTHER" id="PTHR11561:SF0">
    <property type="entry name" value="PHOSPHOENOLPYRUVATE CARBOXYKINASE [GTP]-RELATED"/>
    <property type="match status" value="1"/>
</dbReference>
<dbReference type="GO" id="GO:0030145">
    <property type="term" value="F:manganese ion binding"/>
    <property type="evidence" value="ECO:0007669"/>
    <property type="project" value="TreeGrafter"/>
</dbReference>
<dbReference type="InterPro" id="IPR018091">
    <property type="entry name" value="PEP_carboxykin_GTP_CS"/>
</dbReference>
<evidence type="ECO:0000256" key="2">
    <source>
        <dbReference type="ARBA" id="ARBA00005796"/>
    </source>
</evidence>
<keyword evidence="5" id="KW-0479">Metal-binding</keyword>
<dbReference type="AlphaFoldDB" id="A0A8J2K9J2"/>
<dbReference type="GO" id="GO:0006107">
    <property type="term" value="P:oxaloacetate metabolic process"/>
    <property type="evidence" value="ECO:0007669"/>
    <property type="project" value="TreeGrafter"/>
</dbReference>
<dbReference type="InterPro" id="IPR008209">
    <property type="entry name" value="PEP_carboxykinase_GTP"/>
</dbReference>
<keyword evidence="8" id="KW-0342">GTP-binding</keyword>
<evidence type="ECO:0000256" key="11">
    <source>
        <dbReference type="ARBA" id="ARBA00051400"/>
    </source>
</evidence>
<dbReference type="GO" id="GO:0006094">
    <property type="term" value="P:gluconeogenesis"/>
    <property type="evidence" value="ECO:0007669"/>
    <property type="project" value="InterPro"/>
</dbReference>
<dbReference type="GO" id="GO:0019543">
    <property type="term" value="P:propionate catabolic process"/>
    <property type="evidence" value="ECO:0007669"/>
    <property type="project" value="TreeGrafter"/>
</dbReference>
<dbReference type="CDD" id="cd00819">
    <property type="entry name" value="PEPCK_GTP"/>
    <property type="match status" value="1"/>
</dbReference>
<dbReference type="GO" id="GO:0071333">
    <property type="term" value="P:cellular response to glucose stimulus"/>
    <property type="evidence" value="ECO:0007669"/>
    <property type="project" value="TreeGrafter"/>
</dbReference>
<dbReference type="Proteomes" id="UP000708208">
    <property type="component" value="Unassembled WGS sequence"/>
</dbReference>
<reference evidence="16" key="1">
    <citation type="submission" date="2021-06" db="EMBL/GenBank/DDBJ databases">
        <authorList>
            <person name="Hodson N. C."/>
            <person name="Mongue J. A."/>
            <person name="Jaron S. K."/>
        </authorList>
    </citation>
    <scope>NUCLEOTIDE SEQUENCE</scope>
</reference>
<comment type="caution">
    <text evidence="16">The sequence shown here is derived from an EMBL/GenBank/DDBJ whole genome shotgun (WGS) entry which is preliminary data.</text>
</comment>
<protein>
    <recommendedName>
        <fullName evidence="13">Phosphoenolpyruvate carboxykinase [GTP]</fullName>
        <ecNumber evidence="4">4.1.1.32</ecNumber>
    </recommendedName>
</protein>
<evidence type="ECO:0000256" key="5">
    <source>
        <dbReference type="ARBA" id="ARBA00022723"/>
    </source>
</evidence>
<dbReference type="GO" id="GO:0005829">
    <property type="term" value="C:cytosol"/>
    <property type="evidence" value="ECO:0007669"/>
    <property type="project" value="TreeGrafter"/>
</dbReference>
<comment type="catalytic activity">
    <reaction evidence="11">
        <text>oxaloacetate + GTP = phosphoenolpyruvate + GDP + CO2</text>
        <dbReference type="Rhea" id="RHEA:10388"/>
        <dbReference type="ChEBI" id="CHEBI:16452"/>
        <dbReference type="ChEBI" id="CHEBI:16526"/>
        <dbReference type="ChEBI" id="CHEBI:37565"/>
        <dbReference type="ChEBI" id="CHEBI:58189"/>
        <dbReference type="ChEBI" id="CHEBI:58702"/>
        <dbReference type="EC" id="4.1.1.32"/>
    </reaction>
</comment>
<organism evidence="16 17">
    <name type="scientific">Allacma fusca</name>
    <dbReference type="NCBI Taxonomy" id="39272"/>
    <lineage>
        <taxon>Eukaryota</taxon>
        <taxon>Metazoa</taxon>
        <taxon>Ecdysozoa</taxon>
        <taxon>Arthropoda</taxon>
        <taxon>Hexapoda</taxon>
        <taxon>Collembola</taxon>
        <taxon>Symphypleona</taxon>
        <taxon>Sminthuridae</taxon>
        <taxon>Allacma</taxon>
    </lineage>
</organism>
<feature type="domain" description="Phosphoenolpyruvate carboxykinase GTP-utilising N-terminal" evidence="15">
    <location>
        <begin position="39"/>
        <end position="266"/>
    </location>
</feature>
<keyword evidence="9" id="KW-0464">Manganese</keyword>
<keyword evidence="7" id="KW-0210">Decarboxylase</keyword>
<evidence type="ECO:0000256" key="3">
    <source>
        <dbReference type="ARBA" id="ARBA00011245"/>
    </source>
</evidence>
<dbReference type="InterPro" id="IPR035078">
    <property type="entry name" value="PEP_carboxykinase_GTP_N"/>
</dbReference>
<evidence type="ECO:0000256" key="12">
    <source>
        <dbReference type="ARBA" id="ARBA00058806"/>
    </source>
</evidence>
<evidence type="ECO:0000259" key="15">
    <source>
        <dbReference type="Pfam" id="PF17297"/>
    </source>
</evidence>
<evidence type="ECO:0000259" key="14">
    <source>
        <dbReference type="Pfam" id="PF00821"/>
    </source>
</evidence>
<dbReference type="FunFam" id="3.40.449.10:FF:000003">
    <property type="entry name" value="Phosphoenolpyruvate carboxykinase, cytosolic [GTP]"/>
    <property type="match status" value="1"/>
</dbReference>
<dbReference type="HAMAP" id="MF_00452">
    <property type="entry name" value="PEPCK_GTP"/>
    <property type="match status" value="1"/>
</dbReference>
<dbReference type="Pfam" id="PF17297">
    <property type="entry name" value="PEPCK_N"/>
    <property type="match status" value="1"/>
</dbReference>
<evidence type="ECO:0000256" key="13">
    <source>
        <dbReference type="ARBA" id="ARBA00072283"/>
    </source>
</evidence>
<keyword evidence="17" id="KW-1185">Reference proteome</keyword>
<keyword evidence="6" id="KW-0547">Nucleotide-binding</keyword>
<dbReference type="GO" id="GO:0005525">
    <property type="term" value="F:GTP binding"/>
    <property type="evidence" value="ECO:0007669"/>
    <property type="project" value="UniProtKB-KW"/>
</dbReference>
<dbReference type="GO" id="GO:0046327">
    <property type="term" value="P:glycerol biosynthetic process from pyruvate"/>
    <property type="evidence" value="ECO:0007669"/>
    <property type="project" value="TreeGrafter"/>
</dbReference>
<dbReference type="PIRSF" id="PIRSF001348">
    <property type="entry name" value="PEP_carboxykinase_GTP"/>
    <property type="match status" value="1"/>
</dbReference>
<sequence length="632" mass="70803">MYALKQSQRIFRTAVSQRRLLTISASPRIANTLPGKITQFIEDNANRSKPRNIHVCDGSENEFNVIMSKLMEDGMARNLPKYDNCYLVQTDPRDVARVESRTFISTTRKDDVVPHGQNPGVGVLPNWMSLSDLDNIVNERFHNCMNGRTMYVIPFSMGPVGSKYSKIGIQLTDSPYVVASMRTMTRMGEAALDHVDPDDFVRCLHSVGDPIVPGKPVNKWPCNPEKTIIAHKPETNEIISFGSGYGGNSLLGKKCLALRLGSYMAREQGWLAEHMLILGVTSPHSSKKRYIAAAFPSACGKTNLAMLTPKLPGYKVECVGDDIAWLHFDNKTGQLRAINPENGFFGVAPGTNASTNPVAMKTIFNDTVFTNVASTADGGVWWEGMEPTNQKITDWKGQEWNPKSGTLAAHPNSRFTSPATNCPILDERWEDAEGVPIDAILFGGRRPEGIPLVYETFNWDHSVFVGTTMRSEATAAAEFKGKTVMNDPFAMRPFVGYNMGQYFQHWLQFGQQPGLKLPKVFHVNWFRKDAQNKFMWPGFGDNIRVLDWILKRIENNNSADAVSTPVGLVPTRDSFNLNGLDNINWEELFRIDRPFWTEEVGSLRKYLNDNIGSDLPKELTEQLNQLEARIKA</sequence>
<comment type="function">
    <text evidence="12">Catalyzes the conversion of oxaloacetate (OAA) to phosphoenolpyruvate (PEP), the rate-limiting step in the metabolic pathway that produces glucose from lactate and other precursors derived from the citric acid cycle.</text>
</comment>
<dbReference type="EMBL" id="CAJVCH010225507">
    <property type="protein sequence ID" value="CAG7732133.1"/>
    <property type="molecule type" value="Genomic_DNA"/>
</dbReference>
<comment type="subunit">
    <text evidence="3">Monomer.</text>
</comment>
<evidence type="ECO:0000313" key="16">
    <source>
        <dbReference type="EMBL" id="CAG7732133.1"/>
    </source>
</evidence>
<dbReference type="PANTHER" id="PTHR11561">
    <property type="entry name" value="PHOSPHOENOLPYRUVATE CARBOXYKINASE"/>
    <property type="match status" value="1"/>
</dbReference>
<keyword evidence="10" id="KW-0456">Lyase</keyword>
<proteinExistence type="inferred from homology"/>
<dbReference type="FunFam" id="3.90.228.20:FF:000005">
    <property type="entry name" value="Phosphoenolpyruvate carboxykinase [GTP], mitochondrial"/>
    <property type="match status" value="1"/>
</dbReference>
<dbReference type="GO" id="GO:0033993">
    <property type="term" value="P:response to lipid"/>
    <property type="evidence" value="ECO:0007669"/>
    <property type="project" value="TreeGrafter"/>
</dbReference>
<accession>A0A8J2K9J2</accession>
<dbReference type="Pfam" id="PF00821">
    <property type="entry name" value="PEPCK_GTP"/>
    <property type="match status" value="1"/>
</dbReference>
<comment type="cofactor">
    <cofactor evidence="1">
        <name>Mn(2+)</name>
        <dbReference type="ChEBI" id="CHEBI:29035"/>
    </cofactor>
</comment>
<comment type="similarity">
    <text evidence="2">Belongs to the phosphoenolpyruvate carboxykinase [GTP] family.</text>
</comment>
<dbReference type="InterPro" id="IPR035077">
    <property type="entry name" value="PEP_carboxykinase_GTP_C"/>
</dbReference>
<dbReference type="NCBIfam" id="NF003253">
    <property type="entry name" value="PRK04210.1"/>
    <property type="match status" value="1"/>
</dbReference>
<evidence type="ECO:0000256" key="10">
    <source>
        <dbReference type="ARBA" id="ARBA00023239"/>
    </source>
</evidence>
<evidence type="ECO:0000256" key="7">
    <source>
        <dbReference type="ARBA" id="ARBA00022793"/>
    </source>
</evidence>
<evidence type="ECO:0000256" key="9">
    <source>
        <dbReference type="ARBA" id="ARBA00023211"/>
    </source>
</evidence>
<evidence type="ECO:0000256" key="1">
    <source>
        <dbReference type="ARBA" id="ARBA00001936"/>
    </source>
</evidence>
<dbReference type="GO" id="GO:0042594">
    <property type="term" value="P:response to starvation"/>
    <property type="evidence" value="ECO:0007669"/>
    <property type="project" value="TreeGrafter"/>
</dbReference>
<feature type="domain" description="Phosphoenolpyruvate carboxykinase C-terminal P-loop" evidence="14">
    <location>
        <begin position="270"/>
        <end position="629"/>
    </location>
</feature>
<dbReference type="GO" id="GO:0004613">
    <property type="term" value="F:phosphoenolpyruvate carboxykinase (GTP) activity"/>
    <property type="evidence" value="ECO:0007669"/>
    <property type="project" value="UniProtKB-EC"/>
</dbReference>